<dbReference type="KEGG" id="soy:115884464"/>
<dbReference type="PANTHER" id="PTHR19282:SF551">
    <property type="entry name" value="RE08073P-RELATED"/>
    <property type="match status" value="1"/>
</dbReference>
<name>A0A6J2Y5J8_SITOR</name>
<dbReference type="PANTHER" id="PTHR19282">
    <property type="entry name" value="TETRASPANIN"/>
    <property type="match status" value="1"/>
</dbReference>
<dbReference type="PRINTS" id="PR00259">
    <property type="entry name" value="TMFOUR"/>
</dbReference>
<evidence type="ECO:0000256" key="1">
    <source>
        <dbReference type="ARBA" id="ARBA00004141"/>
    </source>
</evidence>
<evidence type="ECO:0000313" key="8">
    <source>
        <dbReference type="RefSeq" id="XP_030758917.1"/>
    </source>
</evidence>
<evidence type="ECO:0000313" key="7">
    <source>
        <dbReference type="Proteomes" id="UP000504635"/>
    </source>
</evidence>
<evidence type="ECO:0000256" key="3">
    <source>
        <dbReference type="ARBA" id="ARBA00022692"/>
    </source>
</evidence>
<gene>
    <name evidence="8" type="primary">LOC115884464</name>
</gene>
<keyword evidence="4 6" id="KW-1133">Transmembrane helix</keyword>
<evidence type="ECO:0000256" key="4">
    <source>
        <dbReference type="ARBA" id="ARBA00022989"/>
    </source>
</evidence>
<feature type="transmembrane region" description="Helical" evidence="6">
    <location>
        <begin position="222"/>
        <end position="248"/>
    </location>
</feature>
<feature type="transmembrane region" description="Helical" evidence="6">
    <location>
        <begin position="12"/>
        <end position="34"/>
    </location>
</feature>
<comment type="similarity">
    <text evidence="2 6">Belongs to the tetraspanin (TM4SF) family.</text>
</comment>
<comment type="subcellular location">
    <subcellularLocation>
        <location evidence="1 6">Membrane</location>
        <topology evidence="1 6">Multi-pass membrane protein</topology>
    </subcellularLocation>
</comment>
<dbReference type="OrthoDB" id="10016273at2759"/>
<dbReference type="GO" id="GO:0005886">
    <property type="term" value="C:plasma membrane"/>
    <property type="evidence" value="ECO:0007669"/>
    <property type="project" value="TreeGrafter"/>
</dbReference>
<dbReference type="InParanoid" id="A0A6J2Y5J8"/>
<reference evidence="8" key="1">
    <citation type="submission" date="2025-08" db="UniProtKB">
        <authorList>
            <consortium name="RefSeq"/>
        </authorList>
    </citation>
    <scope>IDENTIFICATION</scope>
    <source>
        <tissue evidence="8">Gonads</tissue>
    </source>
</reference>
<evidence type="ECO:0000256" key="6">
    <source>
        <dbReference type="RuleBase" id="RU361218"/>
    </source>
</evidence>
<evidence type="ECO:0000256" key="2">
    <source>
        <dbReference type="ARBA" id="ARBA00006840"/>
    </source>
</evidence>
<dbReference type="FunCoup" id="A0A6J2Y5J8">
    <property type="interactions" value="270"/>
</dbReference>
<organism evidence="7 8">
    <name type="scientific">Sitophilus oryzae</name>
    <name type="common">Rice weevil</name>
    <name type="synonym">Curculio oryzae</name>
    <dbReference type="NCBI Taxonomy" id="7048"/>
    <lineage>
        <taxon>Eukaryota</taxon>
        <taxon>Metazoa</taxon>
        <taxon>Ecdysozoa</taxon>
        <taxon>Arthropoda</taxon>
        <taxon>Hexapoda</taxon>
        <taxon>Insecta</taxon>
        <taxon>Pterygota</taxon>
        <taxon>Neoptera</taxon>
        <taxon>Endopterygota</taxon>
        <taxon>Coleoptera</taxon>
        <taxon>Polyphaga</taxon>
        <taxon>Cucujiformia</taxon>
        <taxon>Curculionidae</taxon>
        <taxon>Dryophthorinae</taxon>
        <taxon>Sitophilus</taxon>
    </lineage>
</organism>
<dbReference type="InterPro" id="IPR008952">
    <property type="entry name" value="Tetraspanin_EC2_sf"/>
</dbReference>
<dbReference type="RefSeq" id="XP_030758917.1">
    <property type="nucleotide sequence ID" value="XM_030903057.1"/>
</dbReference>
<feature type="transmembrane region" description="Helical" evidence="6">
    <location>
        <begin position="54"/>
        <end position="74"/>
    </location>
</feature>
<dbReference type="Gene3D" id="1.10.1450.10">
    <property type="entry name" value="Tetraspanin"/>
    <property type="match status" value="1"/>
</dbReference>
<dbReference type="AlphaFoldDB" id="A0A6J2Y5J8"/>
<proteinExistence type="inferred from homology"/>
<dbReference type="InterPro" id="IPR000301">
    <property type="entry name" value="Tetraspanin_animals"/>
</dbReference>
<evidence type="ECO:0000256" key="5">
    <source>
        <dbReference type="ARBA" id="ARBA00023136"/>
    </source>
</evidence>
<keyword evidence="3 6" id="KW-0812">Transmembrane</keyword>
<keyword evidence="7" id="KW-1185">Reference proteome</keyword>
<keyword evidence="5 6" id="KW-0472">Membrane</keyword>
<dbReference type="SUPFAM" id="SSF48652">
    <property type="entry name" value="Tetraspanin"/>
    <property type="match status" value="1"/>
</dbReference>
<sequence>MGCYSCMKFLFIFLNVIFLLFGIAGVGVIVWILLDPSVPLHFTQQQNDFMIATVIYLIVALLLVLLSVLGIYSVSKEIRWALVVSFSLLLIVIVVEVASGVWIYINRQNLDEFTHAHVKRTVQEIYDTDKNIREMFDTIQSKMYCCGADNPADWVRNKEINMGITTKLTKFNIPTSCCRENIAESTCLAATQNIKIGNDLDFGVIYEKGCYVLIKENILNSLTVIFCVFGAILGVKVFGLFIGLILAFSMNRNNRYKA</sequence>
<feature type="transmembrane region" description="Helical" evidence="6">
    <location>
        <begin position="81"/>
        <end position="105"/>
    </location>
</feature>
<dbReference type="PIRSF" id="PIRSF002419">
    <property type="entry name" value="Tetraspanin"/>
    <property type="match status" value="1"/>
</dbReference>
<accession>A0A6J2Y5J8</accession>
<dbReference type="Pfam" id="PF00335">
    <property type="entry name" value="Tetraspanin"/>
    <property type="match status" value="1"/>
</dbReference>
<dbReference type="InterPro" id="IPR018499">
    <property type="entry name" value="Tetraspanin/Peripherin"/>
</dbReference>
<dbReference type="GeneID" id="115884464"/>
<dbReference type="Proteomes" id="UP000504635">
    <property type="component" value="Unplaced"/>
</dbReference>
<protein>
    <recommendedName>
        <fullName evidence="6">Tetraspanin</fullName>
    </recommendedName>
</protein>